<gene>
    <name evidence="2" type="ORF">GWK08_07115</name>
</gene>
<dbReference type="Proteomes" id="UP000468581">
    <property type="component" value="Unassembled WGS sequence"/>
</dbReference>
<dbReference type="RefSeq" id="WP_163606199.1">
    <property type="nucleotide sequence ID" value="NZ_JAABOO010000001.1"/>
</dbReference>
<dbReference type="InterPro" id="IPR040495">
    <property type="entry name" value="HU-CCDC81_bac_1"/>
</dbReference>
<evidence type="ECO:0000259" key="1">
    <source>
        <dbReference type="PROSITE" id="PS51724"/>
    </source>
</evidence>
<keyword evidence="3" id="KW-1185">Reference proteome</keyword>
<evidence type="ECO:0000313" key="2">
    <source>
        <dbReference type="EMBL" id="NER13203.1"/>
    </source>
</evidence>
<dbReference type="EMBL" id="JAABOO010000001">
    <property type="protein sequence ID" value="NER13203.1"/>
    <property type="molecule type" value="Genomic_DNA"/>
</dbReference>
<dbReference type="InterPro" id="IPR007730">
    <property type="entry name" value="SPOR-like_dom"/>
</dbReference>
<evidence type="ECO:0000313" key="3">
    <source>
        <dbReference type="Proteomes" id="UP000468581"/>
    </source>
</evidence>
<protein>
    <submittedName>
        <fullName evidence="2">SPOR domain-containing protein</fullName>
    </submittedName>
</protein>
<dbReference type="Pfam" id="PF05036">
    <property type="entry name" value="SPOR"/>
    <property type="match status" value="1"/>
</dbReference>
<dbReference type="Pfam" id="PF18174">
    <property type="entry name" value="HU-CCDC81_bac_1"/>
    <property type="match status" value="1"/>
</dbReference>
<dbReference type="PROSITE" id="PS51724">
    <property type="entry name" value="SPOR"/>
    <property type="match status" value="1"/>
</dbReference>
<reference evidence="2 3" key="1">
    <citation type="submission" date="2020-01" db="EMBL/GenBank/DDBJ databases">
        <title>Leptobacterium flavescens.</title>
        <authorList>
            <person name="Wang G."/>
        </authorList>
    </citation>
    <scope>NUCLEOTIDE SEQUENCE [LARGE SCALE GENOMIC DNA]</scope>
    <source>
        <strain evidence="2 3">KCTC 22160</strain>
    </source>
</reference>
<dbReference type="Pfam" id="PF18175">
    <property type="entry name" value="HU-CCDC81_bac_2"/>
    <property type="match status" value="1"/>
</dbReference>
<comment type="caution">
    <text evidence="2">The sequence shown here is derived from an EMBL/GenBank/DDBJ whole genome shotgun (WGS) entry which is preliminary data.</text>
</comment>
<sequence length="311" mass="35543">MRVENYISDLLYRYQCVTVPGFGAFLTNKKPAQIHKSTNAFYPPTKELSFNAQLVSNDGLLAKHIAGVEGKSYEEVLEKLESLVVSWKNLLERKEKLSIKNIGELWLNDEAKIQFRPSYHLNYLTSSFGLSSFVSPQITREVLKEEVEEIEEKTPILFTPEKRTQRPYLRYAAIGLIALSLGAAGFKVYKDQEQKHIQLVDQKAQEKVEKTIQEATFFDADPLSLPSITLDVKKEVLKYQIVAGAFRIEANADKKVAQLRDKGYDAQRIGKNRFGLHQVVYASFTDVDEALSYLRKVKRTESRDAWLLVSE</sequence>
<accession>A0A6P0UQR1</accession>
<dbReference type="GO" id="GO:0042834">
    <property type="term" value="F:peptidoglycan binding"/>
    <property type="evidence" value="ECO:0007669"/>
    <property type="project" value="InterPro"/>
</dbReference>
<feature type="domain" description="SPOR" evidence="1">
    <location>
        <begin position="233"/>
        <end position="310"/>
    </location>
</feature>
<organism evidence="2 3">
    <name type="scientific">Leptobacterium flavescens</name>
    <dbReference type="NCBI Taxonomy" id="472055"/>
    <lineage>
        <taxon>Bacteria</taxon>
        <taxon>Pseudomonadati</taxon>
        <taxon>Bacteroidota</taxon>
        <taxon>Flavobacteriia</taxon>
        <taxon>Flavobacteriales</taxon>
        <taxon>Flavobacteriaceae</taxon>
        <taxon>Leptobacterium</taxon>
    </lineage>
</organism>
<proteinExistence type="predicted"/>
<dbReference type="InterPro" id="IPR036680">
    <property type="entry name" value="SPOR-like_sf"/>
</dbReference>
<dbReference type="Gene3D" id="3.30.70.1070">
    <property type="entry name" value="Sporulation related repeat"/>
    <property type="match status" value="1"/>
</dbReference>
<dbReference type="InterPro" id="IPR041268">
    <property type="entry name" value="HU-CCDC81_bac_2"/>
</dbReference>
<dbReference type="AlphaFoldDB" id="A0A6P0UQR1"/>
<name>A0A6P0UQR1_9FLAO</name>
<dbReference type="SUPFAM" id="SSF110997">
    <property type="entry name" value="Sporulation related repeat"/>
    <property type="match status" value="1"/>
</dbReference>